<dbReference type="GO" id="GO:0006508">
    <property type="term" value="P:proteolysis"/>
    <property type="evidence" value="ECO:0007669"/>
    <property type="project" value="UniProtKB-KW"/>
</dbReference>
<dbReference type="Proteomes" id="UP000247465">
    <property type="component" value="Chromosome"/>
</dbReference>
<dbReference type="InterPro" id="IPR046336">
    <property type="entry name" value="Lon_prtase_N_sf"/>
</dbReference>
<reference evidence="2 3" key="1">
    <citation type="submission" date="2018-06" db="EMBL/GenBank/DDBJ databases">
        <title>Draft Genome Sequence of a Novel Marine Bacterium Related to the Verrucomicrobia.</title>
        <authorList>
            <person name="Vosseberg J."/>
            <person name="Martijn J."/>
            <person name="Ettema T.J.G."/>
        </authorList>
    </citation>
    <scope>NUCLEOTIDE SEQUENCE [LARGE SCALE GENOMIC DNA]</scope>
    <source>
        <strain evidence="2">TARA_B100001123</strain>
    </source>
</reference>
<dbReference type="SMART" id="SM00464">
    <property type="entry name" value="LON"/>
    <property type="match status" value="1"/>
</dbReference>
<dbReference type="Gene3D" id="1.20.58.1480">
    <property type="match status" value="1"/>
</dbReference>
<dbReference type="InterPro" id="IPR003111">
    <property type="entry name" value="Lon_prtase_N"/>
</dbReference>
<dbReference type="InterPro" id="IPR015947">
    <property type="entry name" value="PUA-like_sf"/>
</dbReference>
<organism evidence="2 3">
    <name type="scientific">Candidatus Moanibacter tarae</name>
    <dbReference type="NCBI Taxonomy" id="2200854"/>
    <lineage>
        <taxon>Bacteria</taxon>
        <taxon>Pseudomonadati</taxon>
        <taxon>Verrucomicrobiota</taxon>
        <taxon>Opitutia</taxon>
        <taxon>Puniceicoccales</taxon>
        <taxon>Puniceicoccales incertae sedis</taxon>
        <taxon>Candidatus Moanibacter</taxon>
    </lineage>
</organism>
<protein>
    <submittedName>
        <fullName evidence="2">Lon protease 2</fullName>
        <ecNumber evidence="2">3.4.21.53</ecNumber>
    </submittedName>
</protein>
<dbReference type="PANTHER" id="PTHR46732">
    <property type="entry name" value="ATP-DEPENDENT PROTEASE LA (LON) DOMAIN PROTEIN"/>
    <property type="match status" value="1"/>
</dbReference>
<name>A0A2Z4ALK2_9BACT</name>
<accession>A0A2Z4ALK2</accession>
<dbReference type="Gene3D" id="2.30.130.40">
    <property type="entry name" value="LON domain-like"/>
    <property type="match status" value="1"/>
</dbReference>
<evidence type="ECO:0000313" key="3">
    <source>
        <dbReference type="Proteomes" id="UP000247465"/>
    </source>
</evidence>
<dbReference type="EC" id="3.4.21.53" evidence="2"/>
<keyword evidence="2" id="KW-0645">Protease</keyword>
<evidence type="ECO:0000313" key="2">
    <source>
        <dbReference type="EMBL" id="AWT59840.1"/>
    </source>
</evidence>
<feature type="domain" description="Lon N-terminal" evidence="1">
    <location>
        <begin position="11"/>
        <end position="206"/>
    </location>
</feature>
<evidence type="ECO:0000259" key="1">
    <source>
        <dbReference type="PROSITE" id="PS51787"/>
    </source>
</evidence>
<keyword evidence="2" id="KW-0378">Hydrolase</keyword>
<dbReference type="AlphaFoldDB" id="A0A2Z4ALK2"/>
<dbReference type="Pfam" id="PF02190">
    <property type="entry name" value="LON_substr_bdg"/>
    <property type="match status" value="1"/>
</dbReference>
<dbReference type="EMBL" id="CP029803">
    <property type="protein sequence ID" value="AWT59840.1"/>
    <property type="molecule type" value="Genomic_DNA"/>
</dbReference>
<dbReference type="PROSITE" id="PS51787">
    <property type="entry name" value="LON_N"/>
    <property type="match status" value="1"/>
</dbReference>
<dbReference type="PANTHER" id="PTHR46732:SF8">
    <property type="entry name" value="ATP-DEPENDENT PROTEASE LA (LON) DOMAIN PROTEIN"/>
    <property type="match status" value="1"/>
</dbReference>
<gene>
    <name evidence="2" type="primary">lon2</name>
    <name evidence="2" type="ORF">DF168_01035</name>
</gene>
<dbReference type="GO" id="GO:0004252">
    <property type="term" value="F:serine-type endopeptidase activity"/>
    <property type="evidence" value="ECO:0007669"/>
    <property type="project" value="UniProtKB-EC"/>
</dbReference>
<proteinExistence type="predicted"/>
<sequence length="218" mass="25157">MFKDFDIPREVPVMTLPDTVFFPHVIMPLLIFEPRYRKMIFDVLGSNCLFAVAGLDKKAAASEPTSEPLYQTASLGLVRACYSNKDGTSKLFLQGLCRIKIDRIVQENPYRLIAITPVQNHYQKNDNHLDPYRQKLLELLEELGRLGNEFSLQLLKSLEVVKNPEVFIDLAADSFQIDPIDKQRILETFDTKARYQFLISKIECIRTKKKNEDFLGEI</sequence>
<dbReference type="SUPFAM" id="SSF88697">
    <property type="entry name" value="PUA domain-like"/>
    <property type="match status" value="1"/>
</dbReference>
<dbReference type="KEGG" id="mtar:DF168_01035"/>